<evidence type="ECO:0008006" key="4">
    <source>
        <dbReference type="Google" id="ProtNLM"/>
    </source>
</evidence>
<evidence type="ECO:0000313" key="2">
    <source>
        <dbReference type="EMBL" id="QUF02186.1"/>
    </source>
</evidence>
<gene>
    <name evidence="2" type="ORF">KCV87_22120</name>
</gene>
<sequence>MANLPTTEELRKAGEQAASAARTPLLAALGAGDLAAKAVVEALGKVKDRVESARAGAEDLPAELRGRFDAAELRKVVDAYTKSAVDLYQYLAEQGEHALEKLKTQPQVQRALSQVDQAADDANKIADDVLGKVTRRTRSTGEKLAAEVEDATEEIAEAVIETGAEVAHEVRSNSRKAANRTAARKTKPAPAEGE</sequence>
<evidence type="ECO:0000256" key="1">
    <source>
        <dbReference type="SAM" id="MobiDB-lite"/>
    </source>
</evidence>
<name>A0AA45L2S1_9PSEU</name>
<dbReference type="AlphaFoldDB" id="A0AA45L2S1"/>
<feature type="region of interest" description="Disordered" evidence="1">
    <location>
        <begin position="166"/>
        <end position="194"/>
    </location>
</feature>
<feature type="compositionally biased region" description="Basic residues" evidence="1">
    <location>
        <begin position="173"/>
        <end position="187"/>
    </location>
</feature>
<accession>A0AA45L2S1</accession>
<dbReference type="EMBL" id="CP073249">
    <property type="protein sequence ID" value="QUF02186.1"/>
    <property type="molecule type" value="Genomic_DNA"/>
</dbReference>
<reference evidence="2" key="1">
    <citation type="submission" date="2021-04" db="EMBL/GenBank/DDBJ databases">
        <title>Genomic sequence of Actinosynnema pretiosum subsp. pretiosum ATCC 31280 (C-14919).</title>
        <authorList>
            <person name="Bai L."/>
            <person name="Wang X."/>
            <person name="Xiao Y."/>
        </authorList>
    </citation>
    <scope>NUCLEOTIDE SEQUENCE</scope>
    <source>
        <strain evidence="2">ATCC 31280</strain>
    </source>
</reference>
<evidence type="ECO:0000313" key="3">
    <source>
        <dbReference type="Proteomes" id="UP000677152"/>
    </source>
</evidence>
<organism evidence="2 3">
    <name type="scientific">Actinosynnema pretiosum subsp. pretiosum</name>
    <dbReference type="NCBI Taxonomy" id="103721"/>
    <lineage>
        <taxon>Bacteria</taxon>
        <taxon>Bacillati</taxon>
        <taxon>Actinomycetota</taxon>
        <taxon>Actinomycetes</taxon>
        <taxon>Pseudonocardiales</taxon>
        <taxon>Pseudonocardiaceae</taxon>
        <taxon>Actinosynnema</taxon>
    </lineage>
</organism>
<protein>
    <recommendedName>
        <fullName evidence="4">Heparin-binding hemagglutinin</fullName>
    </recommendedName>
</protein>
<proteinExistence type="predicted"/>
<dbReference type="Proteomes" id="UP000677152">
    <property type="component" value="Chromosome"/>
</dbReference>